<keyword evidence="6 7" id="KW-0720">Serine protease</keyword>
<evidence type="ECO:0000313" key="10">
    <source>
        <dbReference type="Proteomes" id="UP000310541"/>
    </source>
</evidence>
<reference evidence="9 10" key="1">
    <citation type="submission" date="2019-04" db="EMBL/GenBank/DDBJ databases">
        <title>Genome sequence of Bacillus hwajinpoensis strain Y2.</title>
        <authorList>
            <person name="Fair J.L."/>
            <person name="Maclea K.S."/>
        </authorList>
    </citation>
    <scope>NUCLEOTIDE SEQUENCE [LARGE SCALE GENOMIC DNA]</scope>
    <source>
        <strain evidence="9 10">Y2</strain>
    </source>
</reference>
<dbReference type="InterPro" id="IPR007253">
    <property type="entry name" value="Cell_wall-bd_2"/>
</dbReference>
<dbReference type="InterPro" id="IPR036852">
    <property type="entry name" value="Peptidase_S8/S53_dom_sf"/>
</dbReference>
<dbReference type="PANTHER" id="PTHR43806:SF11">
    <property type="entry name" value="CEREVISIN-RELATED"/>
    <property type="match status" value="1"/>
</dbReference>
<feature type="active site" description="Charge relay system" evidence="7">
    <location>
        <position position="453"/>
    </location>
</feature>
<evidence type="ECO:0000256" key="1">
    <source>
        <dbReference type="ARBA" id="ARBA00004613"/>
    </source>
</evidence>
<dbReference type="EMBL" id="SWFM01000001">
    <property type="protein sequence ID" value="TKD72121.1"/>
    <property type="molecule type" value="Genomic_DNA"/>
</dbReference>
<dbReference type="InterPro" id="IPR034084">
    <property type="entry name" value="Thermitase-like_dom"/>
</dbReference>
<dbReference type="Gene3D" id="3.40.50.200">
    <property type="entry name" value="Peptidase S8/S53 domain"/>
    <property type="match status" value="1"/>
</dbReference>
<dbReference type="InterPro" id="IPR023828">
    <property type="entry name" value="Peptidase_S8_Ser-AS"/>
</dbReference>
<dbReference type="InterPro" id="IPR050131">
    <property type="entry name" value="Peptidase_S8_subtilisin-like"/>
</dbReference>
<protein>
    <submittedName>
        <fullName evidence="9">Peptidase S8</fullName>
    </submittedName>
</protein>
<evidence type="ECO:0000256" key="6">
    <source>
        <dbReference type="ARBA" id="ARBA00022825"/>
    </source>
</evidence>
<evidence type="ECO:0000313" key="9">
    <source>
        <dbReference type="EMBL" id="TKD72121.1"/>
    </source>
</evidence>
<comment type="caution">
    <text evidence="9">The sequence shown here is derived from an EMBL/GenBank/DDBJ whole genome shotgun (WGS) entry which is preliminary data.</text>
</comment>
<evidence type="ECO:0000256" key="5">
    <source>
        <dbReference type="ARBA" id="ARBA00022801"/>
    </source>
</evidence>
<feature type="domain" description="Peptidase S8/S53" evidence="8">
    <location>
        <begin position="445"/>
        <end position="677"/>
    </location>
</feature>
<dbReference type="Gene3D" id="2.60.120.380">
    <property type="match status" value="1"/>
</dbReference>
<dbReference type="SUPFAM" id="SSF52743">
    <property type="entry name" value="Subtilisin-like"/>
    <property type="match status" value="1"/>
</dbReference>
<proteinExistence type="inferred from homology"/>
<dbReference type="Proteomes" id="UP000310541">
    <property type="component" value="Unassembled WGS sequence"/>
</dbReference>
<dbReference type="GO" id="GO:0005576">
    <property type="term" value="C:extracellular region"/>
    <property type="evidence" value="ECO:0007669"/>
    <property type="project" value="UniProtKB-SubCell"/>
</dbReference>
<dbReference type="GO" id="GO:0004252">
    <property type="term" value="F:serine-type endopeptidase activity"/>
    <property type="evidence" value="ECO:0007669"/>
    <property type="project" value="UniProtKB-UniRule"/>
</dbReference>
<comment type="similarity">
    <text evidence="2 7">Belongs to the peptidase S8 family.</text>
</comment>
<dbReference type="Pfam" id="PF00082">
    <property type="entry name" value="Peptidase_S8"/>
    <property type="match status" value="1"/>
</dbReference>
<dbReference type="InterPro" id="IPR015500">
    <property type="entry name" value="Peptidase_S8_subtilisin-rel"/>
</dbReference>
<dbReference type="PROSITE" id="PS00138">
    <property type="entry name" value="SUBTILASE_SER"/>
    <property type="match status" value="1"/>
</dbReference>
<dbReference type="PRINTS" id="PR00723">
    <property type="entry name" value="SUBTILISIN"/>
</dbReference>
<dbReference type="Pfam" id="PF04122">
    <property type="entry name" value="CW_binding_2"/>
    <property type="match status" value="3"/>
</dbReference>
<keyword evidence="3" id="KW-0964">Secreted</keyword>
<dbReference type="PROSITE" id="PS00137">
    <property type="entry name" value="SUBTILASE_HIS"/>
    <property type="match status" value="1"/>
</dbReference>
<comment type="subcellular location">
    <subcellularLocation>
        <location evidence="1">Secreted</location>
    </subcellularLocation>
</comment>
<gene>
    <name evidence="9" type="ORF">FBF83_04800</name>
</gene>
<dbReference type="CDD" id="cd07484">
    <property type="entry name" value="Peptidases_S8_Thermitase_like"/>
    <property type="match status" value="1"/>
</dbReference>
<dbReference type="PANTHER" id="PTHR43806">
    <property type="entry name" value="PEPTIDASE S8"/>
    <property type="match status" value="1"/>
</dbReference>
<dbReference type="Gene3D" id="3.40.50.12090">
    <property type="match status" value="2"/>
</dbReference>
<sequence>MKKVSSVLVVVMIFTLLFSQLPMKEIQAAAGNVPENEVKLTSTSPIEGNFDDSEQVHWYKVQPSESEIRDYTHLRIKLQSEQELNVTVYSSLENAVDNRAFDRYMGFSYENEPAIIDFPLAWIGPYYIKVEHYGEERYPEEEYEEIDSEERASYTISYDGVSLAPSDYVMTEECPAELSTKERENGKLILKDLRSIRENVLAKTDKGKNLSELYYKSAPFISAKMVFSQSMEESVYQDLIQLKDLFADVAENGSASSYKVTQQDQKAIDRLYETAYDSVPAFLQKQIETTGKSVGISNLTQSTISSILTKAGFAAPKAGNRVIVKLKDNQKVSSITSKAQSYGVKAIDPLKANGAGFANMYVMEVGVSAKDYQASAKTLESASNNIAKLPEVDFVEPVQQYTVFTEDTHYPYQWSLNNNGDDGGTAGVDIQFEELQKWTNGKKLKETVIAVVDTGVDNTLADLSKSVDTSSAYNYIDRNSNALDDNGHGTHVSGIIAAEANNHYSMAGLSSHATIMPVKVLDASGYGDTEQIAYGIKYAVDHGAQIINLSLGGSYSRVIEYALKYANDHGVTIIAASGNDGFEEISYPASSKYTISVGATNRLDIVSDYSNFGEGLDLVAPGTDIPSIMPDGNVSYMTGTSMATPHVSAVAGILLSQNPELTPAQIHGILTKTAIDVVFDEQDNPYSDYEDYYYEEEEPYPIEEPVPGYDLVSGWGRLDAYGAVRALDGTNATMERISGANRYETAVNVSKKGWKKSDVAIIATGRNYPDALSATPLAHQNKAPLLLTDTNTLPDDVLNELDRLDVKQVILVGGKSAITTNVEKQLKSLNISFKRISGSDRYETSVNVAKQLAKSEQAVVTTGEGFADALSIAPIAASLNMPILLTKKSSLPQSVERYVKTTTMKEFFVIGGTSAIPNTVAKTLGKYERISGNDRYETNSNVIHYFANKLNMSTPLIATGSNYPDALSGSALAASKGTPVLLTHAKQAQVTTKKTISKYGAFANKYYIVGGKSALSDELVQSLFE</sequence>
<name>A0A4U1MMZ2_9BACL</name>
<feature type="active site" description="Charge relay system" evidence="7">
    <location>
        <position position="641"/>
    </location>
</feature>
<dbReference type="RefSeq" id="WP_136945971.1">
    <property type="nucleotide sequence ID" value="NZ_SWFM01000001.1"/>
</dbReference>
<evidence type="ECO:0000256" key="3">
    <source>
        <dbReference type="ARBA" id="ARBA00022525"/>
    </source>
</evidence>
<dbReference type="OrthoDB" id="9798386at2"/>
<dbReference type="PROSITE" id="PS51892">
    <property type="entry name" value="SUBTILASE"/>
    <property type="match status" value="1"/>
</dbReference>
<keyword evidence="5 7" id="KW-0378">Hydrolase</keyword>
<dbReference type="InterPro" id="IPR000209">
    <property type="entry name" value="Peptidase_S8/S53_dom"/>
</dbReference>
<organism evidence="9 10">
    <name type="scientific">Guptibacillus hwajinpoensis</name>
    <dbReference type="NCBI Taxonomy" id="208199"/>
    <lineage>
        <taxon>Bacteria</taxon>
        <taxon>Bacillati</taxon>
        <taxon>Bacillota</taxon>
        <taxon>Bacilli</taxon>
        <taxon>Bacillales</taxon>
        <taxon>Guptibacillaceae</taxon>
        <taxon>Guptibacillus</taxon>
    </lineage>
</organism>
<evidence type="ECO:0000256" key="2">
    <source>
        <dbReference type="ARBA" id="ARBA00011073"/>
    </source>
</evidence>
<dbReference type="GO" id="GO:0006508">
    <property type="term" value="P:proteolysis"/>
    <property type="evidence" value="ECO:0007669"/>
    <property type="project" value="UniProtKB-KW"/>
</dbReference>
<evidence type="ECO:0000256" key="7">
    <source>
        <dbReference type="PROSITE-ProRule" id="PRU01240"/>
    </source>
</evidence>
<accession>A0A4U1MMZ2</accession>
<evidence type="ECO:0000256" key="4">
    <source>
        <dbReference type="ARBA" id="ARBA00022670"/>
    </source>
</evidence>
<feature type="active site" description="Charge relay system" evidence="7">
    <location>
        <position position="488"/>
    </location>
</feature>
<dbReference type="InterPro" id="IPR022398">
    <property type="entry name" value="Peptidase_S8_His-AS"/>
</dbReference>
<keyword evidence="4 7" id="KW-0645">Protease</keyword>
<dbReference type="AlphaFoldDB" id="A0A4U1MMZ2"/>
<evidence type="ECO:0000259" key="8">
    <source>
        <dbReference type="Pfam" id="PF00082"/>
    </source>
</evidence>